<dbReference type="Pfam" id="PF09743">
    <property type="entry name" value="E3_UFM1_ligase"/>
    <property type="match status" value="1"/>
</dbReference>
<sequence>MPMLNVIKQEGSVQDYYDASIFSTRYLSLNEGFLIDLFIFGLQPKIEDRVKWFKPKSFSDAYALAKVQELTINLLKKIEEERDKVELLGSCSRGFVEMDEVDGDKFVENGFKHKKIVETHVGIDGDCKEDGKDRELESNESSPMVVNGAKNCEEDGKGHESESIGVVDDNIDLHNHGEEGIENKEVRVLVDFGCGESGKNMICSDMNKEVMDVVNEFQGSVKEGENGLETVIDKLMSKNGESLSPDKKLDACLGSHIGVELIEFSPTGIGVHRHEYDFEDQLWKYEKHKESLVRNRKECDGKQEGNKEDGEWVLGVHLFGKCHDLRLIGNQEWVNEGGDIDLIFVEVGGTECKFRHRKWNCDIWKWPLRKKDELESYTKLLEAKRALFRGEQLTSRLRSDVRRSSGGEVNYRTKKIFVGGLPITLTEEQLQQYFESYGVDGKKIVGLLGKLCEKQAQVVANDPLLMLIKGEVISDWYWNNVCEEINDRLQECSQIALAEIAAQLQVGSELLVNVLEPRIGSLLKADATRNGWWNGVAVRSYELYPRVFDGWDCKEGMRAYDKCLGLNTRCWFKKDVPRLCIEKYLKMFCKDAKENGVSIVSLSFEHEKWKFDVWRWPNRNKKKEETCYGICLLSPACSKYLQPETLKELKDLLILVQRFQLSSVVYQEEKFCHNSLGDGASQKKLQLLKLCSIVDDHRTKFQQRETETLDGWAFRKRFVFTRIVMMRS</sequence>
<comment type="caution">
    <text evidence="2">The sequence shown here is derived from an EMBL/GenBank/DDBJ whole genome shotgun (WGS) entry which is preliminary data.</text>
</comment>
<dbReference type="InterPro" id="IPR018611">
    <property type="entry name" value="Ufl1"/>
</dbReference>
<dbReference type="GO" id="GO:0016874">
    <property type="term" value="F:ligase activity"/>
    <property type="evidence" value="ECO:0007669"/>
    <property type="project" value="UniProtKB-KW"/>
</dbReference>
<dbReference type="EMBL" id="BKCJ010082192">
    <property type="protein sequence ID" value="GEW95686.1"/>
    <property type="molecule type" value="Genomic_DNA"/>
</dbReference>
<dbReference type="Gene3D" id="3.30.70.330">
    <property type="match status" value="2"/>
</dbReference>
<dbReference type="PANTHER" id="PTHR31057">
    <property type="entry name" value="E3 UFM1-PROTEIN LIGASE 1"/>
    <property type="match status" value="1"/>
</dbReference>
<keyword evidence="2" id="KW-0436">Ligase</keyword>
<dbReference type="GO" id="GO:0032434">
    <property type="term" value="P:regulation of proteasomal ubiquitin-dependent protein catabolic process"/>
    <property type="evidence" value="ECO:0007669"/>
    <property type="project" value="TreeGrafter"/>
</dbReference>
<dbReference type="SUPFAM" id="SSF54928">
    <property type="entry name" value="RNA-binding domain, RBD"/>
    <property type="match status" value="1"/>
</dbReference>
<evidence type="ECO:0000313" key="2">
    <source>
        <dbReference type="EMBL" id="GEW95686.1"/>
    </source>
</evidence>
<dbReference type="GO" id="GO:1990592">
    <property type="term" value="P:protein K69-linked ufmylation"/>
    <property type="evidence" value="ECO:0007669"/>
    <property type="project" value="TreeGrafter"/>
</dbReference>
<name>A0A699H056_TANCI</name>
<reference evidence="2" key="1">
    <citation type="journal article" date="2019" name="Sci. Rep.">
        <title>Draft genome of Tanacetum cinerariifolium, the natural source of mosquito coil.</title>
        <authorList>
            <person name="Yamashiro T."/>
            <person name="Shiraishi A."/>
            <person name="Satake H."/>
            <person name="Nakayama K."/>
        </authorList>
    </citation>
    <scope>NUCLEOTIDE SEQUENCE</scope>
</reference>
<gene>
    <name evidence="2" type="ORF">Tci_267662</name>
</gene>
<organism evidence="2">
    <name type="scientific">Tanacetum cinerariifolium</name>
    <name type="common">Dalmatian daisy</name>
    <name type="synonym">Chrysanthemum cinerariifolium</name>
    <dbReference type="NCBI Taxonomy" id="118510"/>
    <lineage>
        <taxon>Eukaryota</taxon>
        <taxon>Viridiplantae</taxon>
        <taxon>Streptophyta</taxon>
        <taxon>Embryophyta</taxon>
        <taxon>Tracheophyta</taxon>
        <taxon>Spermatophyta</taxon>
        <taxon>Magnoliopsida</taxon>
        <taxon>eudicotyledons</taxon>
        <taxon>Gunneridae</taxon>
        <taxon>Pentapetalae</taxon>
        <taxon>asterids</taxon>
        <taxon>campanulids</taxon>
        <taxon>Asterales</taxon>
        <taxon>Asteraceae</taxon>
        <taxon>Asteroideae</taxon>
        <taxon>Anthemideae</taxon>
        <taxon>Anthemidinae</taxon>
        <taxon>Tanacetum</taxon>
    </lineage>
</organism>
<dbReference type="GO" id="GO:0061666">
    <property type="term" value="F:UFM1 ligase activity"/>
    <property type="evidence" value="ECO:0007669"/>
    <property type="project" value="InterPro"/>
</dbReference>
<accession>A0A699H056</accession>
<proteinExistence type="predicted"/>
<dbReference type="InterPro" id="IPR035979">
    <property type="entry name" value="RBD_domain_sf"/>
</dbReference>
<dbReference type="InterPro" id="IPR056579">
    <property type="entry name" value="Ufl1_N"/>
</dbReference>
<dbReference type="InterPro" id="IPR012677">
    <property type="entry name" value="Nucleotide-bd_a/b_plait_sf"/>
</dbReference>
<dbReference type="PANTHER" id="PTHR31057:SF0">
    <property type="entry name" value="E3 UFM1-PROTEIN LIGASE 1"/>
    <property type="match status" value="1"/>
</dbReference>
<dbReference type="AlphaFoldDB" id="A0A699H056"/>
<protein>
    <submittedName>
        <fullName evidence="2">E3 UFM1-protein ligase 1 homolog</fullName>
    </submittedName>
</protein>
<feature type="domain" description="E3 UFM1-protein ligase 1-like N-terminal" evidence="1">
    <location>
        <begin position="450"/>
        <end position="528"/>
    </location>
</feature>
<dbReference type="GO" id="GO:0003676">
    <property type="term" value="F:nucleic acid binding"/>
    <property type="evidence" value="ECO:0007669"/>
    <property type="project" value="InterPro"/>
</dbReference>
<evidence type="ECO:0000259" key="1">
    <source>
        <dbReference type="Pfam" id="PF09743"/>
    </source>
</evidence>
<dbReference type="GO" id="GO:0034976">
    <property type="term" value="P:response to endoplasmic reticulum stress"/>
    <property type="evidence" value="ECO:0007669"/>
    <property type="project" value="TreeGrafter"/>
</dbReference>
<dbReference type="GO" id="GO:0005789">
    <property type="term" value="C:endoplasmic reticulum membrane"/>
    <property type="evidence" value="ECO:0007669"/>
    <property type="project" value="TreeGrafter"/>
</dbReference>